<accession>A0A418APD4</accession>
<evidence type="ECO:0000256" key="2">
    <source>
        <dbReference type="RuleBase" id="RU368010"/>
    </source>
</evidence>
<comment type="subcellular location">
    <subcellularLocation>
        <location evidence="2">Golgi apparatus</location>
        <location evidence="2">trans-Golgi network</location>
    </subcellularLocation>
</comment>
<dbReference type="GO" id="GO:0005829">
    <property type="term" value="C:cytosol"/>
    <property type="evidence" value="ECO:0007669"/>
    <property type="project" value="GOC"/>
</dbReference>
<evidence type="ECO:0000256" key="4">
    <source>
        <dbReference type="SAM" id="MobiDB-lite"/>
    </source>
</evidence>
<dbReference type="GO" id="GO:0048193">
    <property type="term" value="P:Golgi vesicle transport"/>
    <property type="evidence" value="ECO:0007669"/>
    <property type="project" value="TreeGrafter"/>
</dbReference>
<dbReference type="GO" id="GO:1990745">
    <property type="term" value="C:EARP complex"/>
    <property type="evidence" value="ECO:0007669"/>
    <property type="project" value="TreeGrafter"/>
</dbReference>
<dbReference type="GO" id="GO:0042147">
    <property type="term" value="P:retrograde transport, endosome to Golgi"/>
    <property type="evidence" value="ECO:0007669"/>
    <property type="project" value="UniProtKB-UniRule"/>
</dbReference>
<keyword evidence="3" id="KW-0175">Coiled coil</keyword>
<dbReference type="AlphaFoldDB" id="A0A418APD4"/>
<gene>
    <name evidence="5" type="ORF">DYB32_007264</name>
</gene>
<dbReference type="InterPro" id="IPR014812">
    <property type="entry name" value="Vps51"/>
</dbReference>
<comment type="caution">
    <text evidence="5">The sequence shown here is derived from an EMBL/GenBank/DDBJ whole genome shotgun (WGS) entry which is preliminary data.</text>
</comment>
<proteinExistence type="inferred from homology"/>
<dbReference type="PANTHER" id="PTHR15954:SF4">
    <property type="entry name" value="VACUOLAR PROTEIN SORTING-ASSOCIATED PROTEIN 51 HOMOLOG"/>
    <property type="match status" value="1"/>
</dbReference>
<dbReference type="GO" id="GO:0006869">
    <property type="term" value="P:lipid transport"/>
    <property type="evidence" value="ECO:0007669"/>
    <property type="project" value="UniProtKB-UniRule"/>
</dbReference>
<dbReference type="EMBL" id="QUSY01000906">
    <property type="protein sequence ID" value="RHY26806.1"/>
    <property type="molecule type" value="Genomic_DNA"/>
</dbReference>
<dbReference type="Proteomes" id="UP000285060">
    <property type="component" value="Unassembled WGS sequence"/>
</dbReference>
<dbReference type="GO" id="GO:0000938">
    <property type="term" value="C:GARP complex"/>
    <property type="evidence" value="ECO:0007669"/>
    <property type="project" value="UniProtKB-UniRule"/>
</dbReference>
<keyword evidence="2" id="KW-0653">Protein transport</keyword>
<comment type="function">
    <text evidence="2">Acts as component of the GARP complex that is involved in retrograde transport from early and late endosomes to the trans-Golgi network (TGN).</text>
</comment>
<comment type="similarity">
    <text evidence="1 2">Belongs to the VPS51 family.</text>
</comment>
<feature type="region of interest" description="Disordered" evidence="4">
    <location>
        <begin position="27"/>
        <end position="52"/>
    </location>
</feature>
<organism evidence="5 6">
    <name type="scientific">Aphanomyces invadans</name>
    <dbReference type="NCBI Taxonomy" id="157072"/>
    <lineage>
        <taxon>Eukaryota</taxon>
        <taxon>Sar</taxon>
        <taxon>Stramenopiles</taxon>
        <taxon>Oomycota</taxon>
        <taxon>Saprolegniomycetes</taxon>
        <taxon>Saprolegniales</taxon>
        <taxon>Verrucalvaceae</taxon>
        <taxon>Aphanomyces</taxon>
    </lineage>
</organism>
<sequence length="386" mass="44550">MSVAYYPTPHFSMVEPFQANGFASLNVQRPTQPPPRLHTNASPSVHKKPVEAKRQWRGTCRYKSGRCSNERTLKFNGEIHTMCEEHRIRHNNNQRRSDLKRRIKKAPEITSLSYQGSMMHLMHSPSGTASSCNSLLRPALQKQLFEAFDLASKGHDDSMMLSPEAMEAINMLDADDDSPVQLASCTMELTPHEVHILHSILGMDDECMGTELNEWEPHTVGRVQDMLENMGMDELLRRDDQMIKEIKELDTNMQMLVYENYNKFISATDTIRKMKTNVESMESEVKKVVDSMDKITVQSENVSNALAPYRSKVEKLVGVRRLLKRLEFIFQLPQRLKHAMKNQEYEKATKYFVVANRILKRYQHIASFKVASIDVLWVDDHKFTMA</sequence>
<dbReference type="VEuPathDB" id="FungiDB:H310_05462"/>
<dbReference type="PANTHER" id="PTHR15954">
    <property type="entry name" value="VACUOLAR PROTEIN SORTING-ASSOCIATED PROTEIN 51 HOMOLOG"/>
    <property type="match status" value="1"/>
</dbReference>
<dbReference type="GO" id="GO:0007041">
    <property type="term" value="P:lysosomal transport"/>
    <property type="evidence" value="ECO:0007669"/>
    <property type="project" value="TreeGrafter"/>
</dbReference>
<dbReference type="Pfam" id="PF08700">
    <property type="entry name" value="VPS51_Exo84_N"/>
    <property type="match status" value="1"/>
</dbReference>
<keyword evidence="2" id="KW-0333">Golgi apparatus</keyword>
<name>A0A418APD4_9STRA</name>
<keyword evidence="2" id="KW-0445">Lipid transport</keyword>
<evidence type="ECO:0000313" key="6">
    <source>
        <dbReference type="Proteomes" id="UP000285060"/>
    </source>
</evidence>
<comment type="subunit">
    <text evidence="2">Component of the Golgi-associated retrograde protein (GARP) complex.</text>
</comment>
<reference evidence="5 6" key="1">
    <citation type="submission" date="2018-08" db="EMBL/GenBank/DDBJ databases">
        <title>Aphanomyces genome sequencing and annotation.</title>
        <authorList>
            <person name="Minardi D."/>
            <person name="Oidtmann B."/>
            <person name="Van Der Giezen M."/>
            <person name="Studholme D.J."/>
        </authorList>
    </citation>
    <scope>NUCLEOTIDE SEQUENCE [LARGE SCALE GENOMIC DNA]</scope>
    <source>
        <strain evidence="5 6">NJM0002</strain>
    </source>
</reference>
<dbReference type="GO" id="GO:0032456">
    <property type="term" value="P:endocytic recycling"/>
    <property type="evidence" value="ECO:0007669"/>
    <property type="project" value="TreeGrafter"/>
</dbReference>
<dbReference type="GO" id="GO:0015031">
    <property type="term" value="P:protein transport"/>
    <property type="evidence" value="ECO:0007669"/>
    <property type="project" value="UniProtKB-UniRule"/>
</dbReference>
<protein>
    <recommendedName>
        <fullName evidence="2">Vacuolar protein sorting-associated protein 51 homolog</fullName>
    </recommendedName>
</protein>
<keyword evidence="6" id="KW-1185">Reference proteome</keyword>
<dbReference type="GO" id="GO:0016020">
    <property type="term" value="C:membrane"/>
    <property type="evidence" value="ECO:0007669"/>
    <property type="project" value="TreeGrafter"/>
</dbReference>
<keyword evidence="2" id="KW-0813">Transport</keyword>
<dbReference type="VEuPathDB" id="FungiDB:H310_05461"/>
<dbReference type="GO" id="GO:0007030">
    <property type="term" value="P:Golgi organization"/>
    <property type="evidence" value="ECO:0007669"/>
    <property type="project" value="UniProtKB-UniRule"/>
</dbReference>
<evidence type="ECO:0000256" key="1">
    <source>
        <dbReference type="ARBA" id="ARBA00006080"/>
    </source>
</evidence>
<feature type="coiled-coil region" evidence="3">
    <location>
        <begin position="232"/>
        <end position="291"/>
    </location>
</feature>
<evidence type="ECO:0000256" key="3">
    <source>
        <dbReference type="SAM" id="Coils"/>
    </source>
</evidence>
<evidence type="ECO:0000313" key="5">
    <source>
        <dbReference type="EMBL" id="RHY26806.1"/>
    </source>
</evidence>